<dbReference type="OrthoDB" id="9759187at2"/>
<feature type="transmembrane region" description="Helical" evidence="6">
    <location>
        <begin position="264"/>
        <end position="283"/>
    </location>
</feature>
<dbReference type="GO" id="GO:0005886">
    <property type="term" value="C:plasma membrane"/>
    <property type="evidence" value="ECO:0007669"/>
    <property type="project" value="UniProtKB-SubCell"/>
</dbReference>
<evidence type="ECO:0000256" key="5">
    <source>
        <dbReference type="ARBA" id="ARBA00023136"/>
    </source>
</evidence>
<keyword evidence="5 6" id="KW-0472">Membrane</keyword>
<keyword evidence="3 6" id="KW-0812">Transmembrane</keyword>
<evidence type="ECO:0000256" key="3">
    <source>
        <dbReference type="ARBA" id="ARBA00022692"/>
    </source>
</evidence>
<evidence type="ECO:0000256" key="6">
    <source>
        <dbReference type="SAM" id="Phobius"/>
    </source>
</evidence>
<keyword evidence="9" id="KW-1185">Reference proteome</keyword>
<dbReference type="KEGG" id="osg:BST96_02025"/>
<evidence type="ECO:0000259" key="7">
    <source>
        <dbReference type="Pfam" id="PF03176"/>
    </source>
</evidence>
<feature type="domain" description="Membrane transport protein MMPL" evidence="7">
    <location>
        <begin position="224"/>
        <end position="422"/>
    </location>
</feature>
<feature type="transmembrane region" description="Helical" evidence="6">
    <location>
        <begin position="808"/>
        <end position="829"/>
    </location>
</feature>
<protein>
    <recommendedName>
        <fullName evidence="7">Membrane transport protein MMPL domain-containing protein</fullName>
    </recommendedName>
</protein>
<organism evidence="8 9">
    <name type="scientific">Oceanicoccus sagamiensis</name>
    <dbReference type="NCBI Taxonomy" id="716816"/>
    <lineage>
        <taxon>Bacteria</taxon>
        <taxon>Pseudomonadati</taxon>
        <taxon>Pseudomonadota</taxon>
        <taxon>Gammaproteobacteria</taxon>
        <taxon>Cellvibrionales</taxon>
        <taxon>Spongiibacteraceae</taxon>
        <taxon>Oceanicoccus</taxon>
    </lineage>
</organism>
<gene>
    <name evidence="8" type="ORF">BST96_02025</name>
</gene>
<evidence type="ECO:0000313" key="9">
    <source>
        <dbReference type="Proteomes" id="UP000193450"/>
    </source>
</evidence>
<dbReference type="PANTHER" id="PTHR33406">
    <property type="entry name" value="MEMBRANE PROTEIN MJ1562-RELATED"/>
    <property type="match status" value="1"/>
</dbReference>
<feature type="transmembrane region" description="Helical" evidence="6">
    <location>
        <begin position="360"/>
        <end position="382"/>
    </location>
</feature>
<feature type="transmembrane region" description="Helical" evidence="6">
    <location>
        <begin position="784"/>
        <end position="802"/>
    </location>
</feature>
<feature type="transmembrane region" description="Helical" evidence="6">
    <location>
        <begin position="447"/>
        <end position="466"/>
    </location>
</feature>
<evidence type="ECO:0000256" key="2">
    <source>
        <dbReference type="ARBA" id="ARBA00022475"/>
    </source>
</evidence>
<feature type="transmembrane region" description="Helical" evidence="6">
    <location>
        <begin position="321"/>
        <end position="340"/>
    </location>
</feature>
<keyword evidence="2" id="KW-1003">Cell membrane</keyword>
<feature type="transmembrane region" description="Helical" evidence="6">
    <location>
        <begin position="289"/>
        <end position="309"/>
    </location>
</feature>
<sequence length="849" mass="93709">MFLVRNLFSIYETLVLRRPLLALLFSLALIGWLASHIPNFKLDASADALVLEGDQSLKYYREISTRYASEDFLLVTYQPKQDLLSSPVLAELDKLRNDLASLEGVSSVTTILDVPLLASPQVSFDDVTDGKIGSLRNPAIDKALVRKELAQSPIYKNLLTSSDGQTTALQVNLVRDEKYYALQALRDQLREQQADKGSNPALEAELDEVIQQLRDHTVKANDKQSILVDKARAVIENYRDNATLFLGGVPMIATDMINFVKSDLVVFGIGIVTFIIVTMSVIFRHAVWVVLPLLSCVLSATFMLGLITLLDWRMTVISSNFVAILLIISLSIAIHLVVRYRELLAANPEQEQRELVKNATFLMIKPCIYTTLTTIVAFASLVVSGIRPVIDFGWMMTVGVTASLAITFIVLPTGLLLWGKPSSIPSNNSDSATTTRFAAFTEGHGSLILWGGALLAVLSVFGMSQLKVENRFIDYFHDTTEIYQGMEVIDAELGGTIPLEVIIDAAPEPEIDVIADNTVVDDGSFDEFDDDGFGDDDFSDDFADDEAVEPSYWFNRAGLNRIEQVHDYLDSLPETGKVLSLATPYKVLRTIASGVDDIQLALIQRALPEDINDILVHPYLNEEIDQTRITVRVMETSRTLRRDELLTQVRGHLVNELGFEEDQVHLTGMLVLYNNMLQSLYRSQILTLGAVFIAILAMFIVLFRSLSIALIALAPNILAAGMVLGGMGLAGIPLDIMTVTIAAISVGIAVDDTIHYVHRFRSEFAKDQNYLATMYRCHGSIGKAMFYTSVIIVIGFSVLALSNFNPSIYFGLLTGMAMFAALMGALLLLPQLLITFKPLGPNVELAKDQ</sequence>
<feature type="transmembrane region" description="Helical" evidence="6">
    <location>
        <begin position="20"/>
        <end position="37"/>
    </location>
</feature>
<accession>A0A1X9N4B2</accession>
<dbReference type="AlphaFoldDB" id="A0A1X9N4B2"/>
<feature type="transmembrane region" description="Helical" evidence="6">
    <location>
        <begin position="717"/>
        <end position="750"/>
    </location>
</feature>
<dbReference type="Gene3D" id="1.20.1640.10">
    <property type="entry name" value="Multidrug efflux transporter AcrB transmembrane domain"/>
    <property type="match status" value="2"/>
</dbReference>
<name>A0A1X9N4B2_9GAMM</name>
<comment type="subcellular location">
    <subcellularLocation>
        <location evidence="1">Cell membrane</location>
        <topology evidence="1">Multi-pass membrane protein</topology>
    </subcellularLocation>
</comment>
<dbReference type="PRINTS" id="PR00702">
    <property type="entry name" value="ACRIFLAVINRP"/>
</dbReference>
<dbReference type="InterPro" id="IPR001036">
    <property type="entry name" value="Acrflvin-R"/>
</dbReference>
<keyword evidence="4 6" id="KW-1133">Transmembrane helix</keyword>
<dbReference type="Pfam" id="PF03176">
    <property type="entry name" value="MMPL"/>
    <property type="match status" value="2"/>
</dbReference>
<reference evidence="8 9" key="1">
    <citation type="submission" date="2016-11" db="EMBL/GenBank/DDBJ databases">
        <title>Trade-off between light-utilization and light-protection in marine flavobacteria.</title>
        <authorList>
            <person name="Kumagai Y."/>
        </authorList>
    </citation>
    <scope>NUCLEOTIDE SEQUENCE [LARGE SCALE GENOMIC DNA]</scope>
    <source>
        <strain evidence="8 9">NBRC 107125</strain>
    </source>
</reference>
<dbReference type="EMBL" id="CP019343">
    <property type="protein sequence ID" value="ARN72990.1"/>
    <property type="molecule type" value="Genomic_DNA"/>
</dbReference>
<dbReference type="Proteomes" id="UP000193450">
    <property type="component" value="Chromosome"/>
</dbReference>
<dbReference type="STRING" id="716816.BST96_02025"/>
<feature type="transmembrane region" description="Helical" evidence="6">
    <location>
        <begin position="394"/>
        <end position="418"/>
    </location>
</feature>
<dbReference type="PANTHER" id="PTHR33406:SF12">
    <property type="entry name" value="BLR2997 PROTEIN"/>
    <property type="match status" value="1"/>
</dbReference>
<evidence type="ECO:0000256" key="4">
    <source>
        <dbReference type="ARBA" id="ARBA00022989"/>
    </source>
</evidence>
<feature type="transmembrane region" description="Helical" evidence="6">
    <location>
        <begin position="685"/>
        <end position="711"/>
    </location>
</feature>
<evidence type="ECO:0000313" key="8">
    <source>
        <dbReference type="EMBL" id="ARN72990.1"/>
    </source>
</evidence>
<dbReference type="GO" id="GO:0022857">
    <property type="term" value="F:transmembrane transporter activity"/>
    <property type="evidence" value="ECO:0007669"/>
    <property type="project" value="InterPro"/>
</dbReference>
<proteinExistence type="predicted"/>
<evidence type="ECO:0000256" key="1">
    <source>
        <dbReference type="ARBA" id="ARBA00004651"/>
    </source>
</evidence>
<dbReference type="InterPro" id="IPR050545">
    <property type="entry name" value="Mycobact_MmpL"/>
</dbReference>
<dbReference type="SUPFAM" id="SSF82866">
    <property type="entry name" value="Multidrug efflux transporter AcrB transmembrane domain"/>
    <property type="match status" value="2"/>
</dbReference>
<feature type="domain" description="Membrane transport protein MMPL" evidence="7">
    <location>
        <begin position="646"/>
        <end position="835"/>
    </location>
</feature>
<dbReference type="InterPro" id="IPR004869">
    <property type="entry name" value="MMPL_dom"/>
</dbReference>